<sequence length="37" mass="4206">MSMRTSTALGWRCSCTRFFPKAQKIYGYINLTICSIG</sequence>
<evidence type="ECO:0000313" key="1">
    <source>
        <dbReference type="EMBL" id="MBX57704.1"/>
    </source>
</evidence>
<dbReference type="EMBL" id="GGEC01077220">
    <property type="protein sequence ID" value="MBX57704.1"/>
    <property type="molecule type" value="Transcribed_RNA"/>
</dbReference>
<proteinExistence type="predicted"/>
<reference evidence="1" key="1">
    <citation type="submission" date="2018-02" db="EMBL/GenBank/DDBJ databases">
        <title>Rhizophora mucronata_Transcriptome.</title>
        <authorList>
            <person name="Meera S.P."/>
            <person name="Sreeshan A."/>
            <person name="Augustine A."/>
        </authorList>
    </citation>
    <scope>NUCLEOTIDE SEQUENCE</scope>
    <source>
        <tissue evidence="1">Leaf</tissue>
    </source>
</reference>
<protein>
    <submittedName>
        <fullName evidence="1">Uncharacterized protein</fullName>
    </submittedName>
</protein>
<name>A0A2P2PSI2_RHIMU</name>
<dbReference type="AlphaFoldDB" id="A0A2P2PSI2"/>
<organism evidence="1">
    <name type="scientific">Rhizophora mucronata</name>
    <name type="common">Asiatic mangrove</name>
    <dbReference type="NCBI Taxonomy" id="61149"/>
    <lineage>
        <taxon>Eukaryota</taxon>
        <taxon>Viridiplantae</taxon>
        <taxon>Streptophyta</taxon>
        <taxon>Embryophyta</taxon>
        <taxon>Tracheophyta</taxon>
        <taxon>Spermatophyta</taxon>
        <taxon>Magnoliopsida</taxon>
        <taxon>eudicotyledons</taxon>
        <taxon>Gunneridae</taxon>
        <taxon>Pentapetalae</taxon>
        <taxon>rosids</taxon>
        <taxon>fabids</taxon>
        <taxon>Malpighiales</taxon>
        <taxon>Rhizophoraceae</taxon>
        <taxon>Rhizophora</taxon>
    </lineage>
</organism>
<accession>A0A2P2PSI2</accession>